<proteinExistence type="predicted"/>
<accession>A0A0G1WGY1</accession>
<evidence type="ECO:0000256" key="1">
    <source>
        <dbReference type="SAM" id="MobiDB-lite"/>
    </source>
</evidence>
<dbReference type="Proteomes" id="UP000033882">
    <property type="component" value="Unassembled WGS sequence"/>
</dbReference>
<protein>
    <submittedName>
        <fullName evidence="2">Uncharacterized protein</fullName>
    </submittedName>
</protein>
<dbReference type="EMBL" id="LCPB01000012">
    <property type="protein sequence ID" value="KKU89568.1"/>
    <property type="molecule type" value="Genomic_DNA"/>
</dbReference>
<feature type="region of interest" description="Disordered" evidence="1">
    <location>
        <begin position="1"/>
        <end position="88"/>
    </location>
</feature>
<organism evidence="2 3">
    <name type="scientific">Candidatus Wolfebacteria bacterium GW2011_GWA2_47_9b</name>
    <dbReference type="NCBI Taxonomy" id="1619005"/>
    <lineage>
        <taxon>Bacteria</taxon>
        <taxon>Candidatus Wolfeibacteriota</taxon>
    </lineage>
</organism>
<name>A0A0G1WGY1_9BACT</name>
<dbReference type="AlphaFoldDB" id="A0A0G1WGY1"/>
<reference evidence="2 3" key="1">
    <citation type="journal article" date="2015" name="Nature">
        <title>rRNA introns, odd ribosomes, and small enigmatic genomes across a large radiation of phyla.</title>
        <authorList>
            <person name="Brown C.T."/>
            <person name="Hug L.A."/>
            <person name="Thomas B.C."/>
            <person name="Sharon I."/>
            <person name="Castelle C.J."/>
            <person name="Singh A."/>
            <person name="Wilkins M.J."/>
            <person name="Williams K.H."/>
            <person name="Banfield J.F."/>
        </authorList>
    </citation>
    <scope>NUCLEOTIDE SEQUENCE [LARGE SCALE GENOMIC DNA]</scope>
</reference>
<sequence length="88" mass="10238">MFEKFFSKPRAEHEAAKMQEKIKDAGITKPTSEDYDKAEEQVEQDIANREEAAHGERKYSVDEKGMVLTDEERKQRIEEGPESHANQR</sequence>
<comment type="caution">
    <text evidence="2">The sequence shown here is derived from an EMBL/GenBank/DDBJ whole genome shotgun (WGS) entry which is preliminary data.</text>
</comment>
<evidence type="ECO:0000313" key="3">
    <source>
        <dbReference type="Proteomes" id="UP000033882"/>
    </source>
</evidence>
<evidence type="ECO:0000313" key="2">
    <source>
        <dbReference type="EMBL" id="KKU89568.1"/>
    </source>
</evidence>
<gene>
    <name evidence="2" type="ORF">UY19_C0012G0016</name>
</gene>
<feature type="compositionally biased region" description="Basic and acidic residues" evidence="1">
    <location>
        <begin position="1"/>
        <end position="82"/>
    </location>
</feature>